<accession>A0AAU8LE49</accession>
<dbReference type="AlphaFoldDB" id="A0AAU8LE49"/>
<proteinExistence type="predicted"/>
<dbReference type="InterPro" id="IPR008964">
    <property type="entry name" value="Invasin/intimin_cell_adhesion"/>
</dbReference>
<dbReference type="RefSeq" id="WP_050586102.1">
    <property type="nucleotide sequence ID" value="NZ_CP159362.1"/>
</dbReference>
<dbReference type="EMBL" id="CP159362">
    <property type="protein sequence ID" value="XCN66509.1"/>
    <property type="molecule type" value="Genomic_DNA"/>
</dbReference>
<reference evidence="1" key="1">
    <citation type="journal article" date="2014" name="Genome Announc.">
        <title>Draft Genome Sequences of a Phylogenetically Diverse Suite of Pseudomonas syringae Strains from Multiple Source Populations.</title>
        <authorList>
            <person name="Baltrus D.A."/>
            <person name="Yourstone S."/>
            <person name="Lind A."/>
            <person name="Guilbaud C."/>
            <person name="Sands D.C."/>
            <person name="Jones C.D."/>
            <person name="Morris C.E."/>
            <person name="Dangl J.L."/>
        </authorList>
    </citation>
    <scope>NUCLEOTIDE SEQUENCE</scope>
    <source>
        <strain evidence="1">CC1417</strain>
    </source>
</reference>
<reference evidence="1" key="2">
    <citation type="submission" date="2024-07" db="EMBL/GenBank/DDBJ databases">
        <title>A complete genome sequence for Pseudomonas syringae CC1417.</title>
        <authorList>
            <person name="Baltrus D.A."/>
        </authorList>
    </citation>
    <scope>NUCLEOTIDE SEQUENCE</scope>
    <source>
        <strain evidence="1">CC1417</strain>
    </source>
</reference>
<evidence type="ECO:0008006" key="2">
    <source>
        <dbReference type="Google" id="ProtNLM"/>
    </source>
</evidence>
<protein>
    <recommendedName>
        <fullName evidence="2">BIG2 domain-containing protein</fullName>
    </recommendedName>
</protein>
<organism evidence="1">
    <name type="scientific">Pseudomonas syringae CC1417</name>
    <dbReference type="NCBI Taxonomy" id="1357272"/>
    <lineage>
        <taxon>Bacteria</taxon>
        <taxon>Pseudomonadati</taxon>
        <taxon>Pseudomonadota</taxon>
        <taxon>Gammaproteobacteria</taxon>
        <taxon>Pseudomonadales</taxon>
        <taxon>Pseudomonadaceae</taxon>
        <taxon>Pseudomonas</taxon>
        <taxon>Pseudomonas syringae</taxon>
    </lineage>
</organism>
<gene>
    <name evidence="1" type="ORF">N011_18690</name>
</gene>
<dbReference type="SUPFAM" id="SSF49373">
    <property type="entry name" value="Invasin/intimin cell-adhesion fragments"/>
    <property type="match status" value="1"/>
</dbReference>
<sequence length="635" mass="67251">MLNTMALDSDAPSLEAPTVPVALSNGVVPIIYLGKPLNVELKVWPGAMPGYTYQLYVNQAPVGPKKEILNSHQPDDLLSLEIPSELLKEGNYVIAYEVENPVNMVTELSQEARFSIDLTPPGSPVLAPILFPSLVYNGLTSDELENLGDVLSGTIASYKGMEEGDVIRTYWNNVPGPMAVVTADDMGLKRVMVDFVRPFLELIGDIEAPVHYTVTDLAGNVSMKSEPLVIKLQLSVATPLPTPTIKEATGDTLNPVNAPEGATAVIAASAAFKAGDRVTVQWQGPKGSDTKEKTIVGSEAGKSLETVFAAALVVANAGQVVQVSYTVNRANGLVQTSETLTLTVLDGLTDLPAPRMDSVGADGVVTPSLIPDSGATVRVSYPGMNSADSVVLNWRGRTSYDTPAQSANTSELQFTVPKALILAVEGGSASITYTVTRAGTAKKSVPLWLTVKKELEFGTSPVKLAGKVYLIPSMPDLLPAFPAGTSVQRQASGGQAPYRYATSNPLVAKVDGNGLTTVRGNGTATISVTDALGSTKSYQVTVTGVIHCLGLGSGSLAQMTSAAHARNARIPSIQELNEIYATYRNRWPLGKGNYWSSTVAAVNLVGWKWYFVKNLVTGADFKLLHHNASLGIAIR</sequence>
<evidence type="ECO:0000313" key="1">
    <source>
        <dbReference type="EMBL" id="XCN66509.1"/>
    </source>
</evidence>
<dbReference type="Gene3D" id="2.60.40.1080">
    <property type="match status" value="1"/>
</dbReference>
<name>A0AAU8LE49_PSESX</name>